<feature type="domain" description="AMP-dependent synthetase/ligase" evidence="2">
    <location>
        <begin position="26"/>
        <end position="366"/>
    </location>
</feature>
<keyword evidence="1" id="KW-0812">Transmembrane</keyword>
<dbReference type="InterPro" id="IPR045851">
    <property type="entry name" value="AMP-bd_C_sf"/>
</dbReference>
<dbReference type="InterPro" id="IPR000873">
    <property type="entry name" value="AMP-dep_synth/lig_dom"/>
</dbReference>
<accession>A0A9D1F632</accession>
<dbReference type="CDD" id="cd05930">
    <property type="entry name" value="A_NRPS"/>
    <property type="match status" value="1"/>
</dbReference>
<dbReference type="GO" id="GO:0031177">
    <property type="term" value="F:phosphopantetheine binding"/>
    <property type="evidence" value="ECO:0007669"/>
    <property type="project" value="TreeGrafter"/>
</dbReference>
<dbReference type="GO" id="GO:0044550">
    <property type="term" value="P:secondary metabolite biosynthetic process"/>
    <property type="evidence" value="ECO:0007669"/>
    <property type="project" value="TreeGrafter"/>
</dbReference>
<dbReference type="NCBIfam" id="TIGR01733">
    <property type="entry name" value="AA-adenyl-dom"/>
    <property type="match status" value="1"/>
</dbReference>
<feature type="transmembrane region" description="Helical" evidence="1">
    <location>
        <begin position="64"/>
        <end position="84"/>
    </location>
</feature>
<dbReference type="AlphaFoldDB" id="A0A9D1F632"/>
<evidence type="ECO:0000259" key="3">
    <source>
        <dbReference type="Pfam" id="PF13193"/>
    </source>
</evidence>
<dbReference type="InterPro" id="IPR010071">
    <property type="entry name" value="AA_adenyl_dom"/>
</dbReference>
<dbReference type="Pfam" id="PF00501">
    <property type="entry name" value="AMP-binding"/>
    <property type="match status" value="1"/>
</dbReference>
<dbReference type="Gene3D" id="3.30.300.30">
    <property type="match status" value="1"/>
</dbReference>
<dbReference type="Proteomes" id="UP000823927">
    <property type="component" value="Unassembled WGS sequence"/>
</dbReference>
<protein>
    <submittedName>
        <fullName evidence="4">Amino acid adenylation domain-containing protein</fullName>
    </submittedName>
</protein>
<dbReference type="InterPro" id="IPR042099">
    <property type="entry name" value="ANL_N_sf"/>
</dbReference>
<evidence type="ECO:0000313" key="4">
    <source>
        <dbReference type="EMBL" id="HIS48140.1"/>
    </source>
</evidence>
<name>A0A9D1F632_9FIRM</name>
<gene>
    <name evidence="4" type="ORF">IAB46_11435</name>
</gene>
<keyword evidence="1" id="KW-1133">Transmembrane helix</keyword>
<evidence type="ECO:0000313" key="5">
    <source>
        <dbReference type="Proteomes" id="UP000823927"/>
    </source>
</evidence>
<dbReference type="GO" id="GO:0005737">
    <property type="term" value="C:cytoplasm"/>
    <property type="evidence" value="ECO:0007669"/>
    <property type="project" value="TreeGrafter"/>
</dbReference>
<dbReference type="InterPro" id="IPR025110">
    <property type="entry name" value="AMP-bd_C"/>
</dbReference>
<keyword evidence="1" id="KW-0472">Membrane</keyword>
<evidence type="ECO:0000256" key="1">
    <source>
        <dbReference type="SAM" id="Phobius"/>
    </source>
</evidence>
<proteinExistence type="predicted"/>
<dbReference type="Pfam" id="PF13193">
    <property type="entry name" value="AMP-binding_C"/>
    <property type="match status" value="1"/>
</dbReference>
<organism evidence="4 5">
    <name type="scientific">Candidatus Scybalocola faecigallinarum</name>
    <dbReference type="NCBI Taxonomy" id="2840941"/>
    <lineage>
        <taxon>Bacteria</taxon>
        <taxon>Bacillati</taxon>
        <taxon>Bacillota</taxon>
        <taxon>Clostridia</taxon>
        <taxon>Lachnospirales</taxon>
        <taxon>Lachnospiraceae</taxon>
        <taxon>Lachnospiraceae incertae sedis</taxon>
        <taxon>Candidatus Scybalocola (ex Gilroy et al. 2021)</taxon>
    </lineage>
</organism>
<dbReference type="PANTHER" id="PTHR45527:SF1">
    <property type="entry name" value="FATTY ACID SYNTHASE"/>
    <property type="match status" value="1"/>
</dbReference>
<dbReference type="SUPFAM" id="SSF56801">
    <property type="entry name" value="Acetyl-CoA synthetase-like"/>
    <property type="match status" value="1"/>
</dbReference>
<feature type="domain" description="AMP-binding enzyme C-terminal" evidence="3">
    <location>
        <begin position="425"/>
        <end position="493"/>
    </location>
</feature>
<comment type="caution">
    <text evidence="4">The sequence shown here is derived from an EMBL/GenBank/DDBJ whole genome shotgun (WGS) entry which is preliminary data.</text>
</comment>
<reference evidence="4" key="2">
    <citation type="journal article" date="2021" name="PeerJ">
        <title>Extensive microbial diversity within the chicken gut microbiome revealed by metagenomics and culture.</title>
        <authorList>
            <person name="Gilroy R."/>
            <person name="Ravi A."/>
            <person name="Getino M."/>
            <person name="Pursley I."/>
            <person name="Horton D.L."/>
            <person name="Alikhan N.F."/>
            <person name="Baker D."/>
            <person name="Gharbi K."/>
            <person name="Hall N."/>
            <person name="Watson M."/>
            <person name="Adriaenssens E.M."/>
            <person name="Foster-Nyarko E."/>
            <person name="Jarju S."/>
            <person name="Secka A."/>
            <person name="Antonio M."/>
            <person name="Oren A."/>
            <person name="Chaudhuri R.R."/>
            <person name="La Ragione R."/>
            <person name="Hildebrand F."/>
            <person name="Pallen M.J."/>
        </authorList>
    </citation>
    <scope>NUCLEOTIDE SEQUENCE</scope>
    <source>
        <strain evidence="4">CHK178-757</strain>
    </source>
</reference>
<dbReference type="Gene3D" id="3.40.50.12780">
    <property type="entry name" value="N-terminal domain of ligase-like"/>
    <property type="match status" value="1"/>
</dbReference>
<dbReference type="GO" id="GO:0043041">
    <property type="term" value="P:amino acid activation for nonribosomal peptide biosynthetic process"/>
    <property type="evidence" value="ECO:0007669"/>
    <property type="project" value="TreeGrafter"/>
</dbReference>
<evidence type="ECO:0000259" key="2">
    <source>
        <dbReference type="Pfam" id="PF00501"/>
    </source>
</evidence>
<dbReference type="PANTHER" id="PTHR45527">
    <property type="entry name" value="NONRIBOSOMAL PEPTIDE SYNTHETASE"/>
    <property type="match status" value="1"/>
</dbReference>
<dbReference type="EMBL" id="DVIT01000044">
    <property type="protein sequence ID" value="HIS48140.1"/>
    <property type="molecule type" value="Genomic_DNA"/>
</dbReference>
<reference evidence="4" key="1">
    <citation type="submission" date="2020-10" db="EMBL/GenBank/DDBJ databases">
        <authorList>
            <person name="Gilroy R."/>
        </authorList>
    </citation>
    <scope>NUCLEOTIDE SEQUENCE</scope>
    <source>
        <strain evidence="4">CHK178-757</strain>
    </source>
</reference>
<sequence length="504" mass="56634">MRKNVLVLDYLETTALCQERPDGITDGTGSCSYKMLMDMSRRVGSVLVKEIKRRQPVGIYMEKGIHALAAFFGTIYAGGFYVMLEPSLPGPRLMQIQSVLEASVIIADEASYISAQKTFPDCRVYKIEALMTMPEDEKALEMRRRTMLDTDPLYGIFTSGSTGIPKGVVVSHRSVIDFIDNFTDIFNINDNDIIGNQAPFDFDVSVKDIYSALKTGARLVVIPRKLFSNPPGLLDFICEHKITTMIWAVSALCLITTFHGLDYKTPKTVNKVMFSGEVMPVKHLKAWMEALPEAEFVNLYGPTEITCNCTYHRVQRDRTYDKGLPIGKPFPNKGVFILDENDQEVTMEGVTGEICVAGTALALGYYNAPEQTQKSFTQNPLNPCYPERIYRTGDLGRLDEEGNIYFCGRKDFQIKYLGHRIELEEIEWAINQLPGIVRCCCVFDEKKSRLYGFYTGDVSKAELYIMLKEQLPEFMIPTALRPVDTIPLTANGKADRKALAAYGG</sequence>